<evidence type="ECO:0000313" key="1">
    <source>
        <dbReference type="EMBL" id="QEL19088.1"/>
    </source>
</evidence>
<proteinExistence type="predicted"/>
<reference evidence="2" key="1">
    <citation type="submission" date="2019-08" db="EMBL/GenBank/DDBJ databases">
        <title>Limnoglobus roseus gen. nov., sp. nov., a novel freshwater planctomycete with a giant genome from the family Gemmataceae.</title>
        <authorList>
            <person name="Kulichevskaya I.S."/>
            <person name="Naumoff D.G."/>
            <person name="Miroshnikov K."/>
            <person name="Ivanova A."/>
            <person name="Philippov D.A."/>
            <person name="Hakobyan A."/>
            <person name="Rijpstra I.C."/>
            <person name="Sinninghe Damste J.S."/>
            <person name="Liesack W."/>
            <person name="Dedysh S.N."/>
        </authorList>
    </citation>
    <scope>NUCLEOTIDE SEQUENCE [LARGE SCALE GENOMIC DNA]</scope>
    <source>
        <strain evidence="2">PX52</strain>
    </source>
</reference>
<gene>
    <name evidence="1" type="ORF">PX52LOC_06145</name>
</gene>
<organism evidence="1 2">
    <name type="scientific">Limnoglobus roseus</name>
    <dbReference type="NCBI Taxonomy" id="2598579"/>
    <lineage>
        <taxon>Bacteria</taxon>
        <taxon>Pseudomonadati</taxon>
        <taxon>Planctomycetota</taxon>
        <taxon>Planctomycetia</taxon>
        <taxon>Gemmatales</taxon>
        <taxon>Gemmataceae</taxon>
        <taxon>Limnoglobus</taxon>
    </lineage>
</organism>
<name>A0A5C1AQF4_9BACT</name>
<dbReference type="Proteomes" id="UP000324974">
    <property type="component" value="Chromosome"/>
</dbReference>
<sequence>MPKEIDLSAFIKELNAAKPGAFHTTYMKLPTGVTKNLAKLALDNGVSLSYQIRNSVEEYVAALTSGVCLKFDPPLLAHLDLAAENLGLDRPALVSLIVAEHITDYLTKSLGKLEQRKELESRIKAATKPAK</sequence>
<keyword evidence="2" id="KW-1185">Reference proteome</keyword>
<dbReference type="RefSeq" id="WP_149113524.1">
    <property type="nucleotide sequence ID" value="NZ_CP042425.1"/>
</dbReference>
<dbReference type="KEGG" id="lrs:PX52LOC_06145"/>
<evidence type="ECO:0000313" key="2">
    <source>
        <dbReference type="Proteomes" id="UP000324974"/>
    </source>
</evidence>
<dbReference type="EMBL" id="CP042425">
    <property type="protein sequence ID" value="QEL19088.1"/>
    <property type="molecule type" value="Genomic_DNA"/>
</dbReference>
<protein>
    <submittedName>
        <fullName evidence="1">Uncharacterized protein</fullName>
    </submittedName>
</protein>
<dbReference type="AlphaFoldDB" id="A0A5C1AQF4"/>
<accession>A0A5C1AQF4</accession>